<keyword evidence="11" id="KW-0969">Cilium</keyword>
<dbReference type="InterPro" id="IPR000527">
    <property type="entry name" value="Flag_Lring"/>
</dbReference>
<feature type="signal peptide" evidence="10">
    <location>
        <begin position="1"/>
        <end position="17"/>
    </location>
</feature>
<feature type="chain" id="PRO_5032600623" description="Flagellar L-ring protein" evidence="10">
    <location>
        <begin position="18"/>
        <end position="237"/>
    </location>
</feature>
<comment type="similarity">
    <text evidence="3 9">Belongs to the FlgH family.</text>
</comment>
<proteinExistence type="inferred from homology"/>
<sequence length="237" mass="25092">MKSVCAASLLLLLTACSNTPKSIVEGPLTVRPPKQEVVPANNGAIYQASNARLNLFEDRIARHIGDTLTIQIEEKLATTNKAETKITTSDKLTATAPSLTLPTFSKVPVVGGVLRKAGDILKDVSSVSATGNTTSDFAGKGDSSNNNTFSGSITVTVVDVLNNGNLVVAGEKQIASNYDTTFVRLSGVIDPRDIKVGNTISSTKMADARIEQRGDGLVDSAQAMGWLSRFFLSFLPF</sequence>
<evidence type="ECO:0000256" key="4">
    <source>
        <dbReference type="ARBA" id="ARBA00011439"/>
    </source>
</evidence>
<dbReference type="HAMAP" id="MF_00415">
    <property type="entry name" value="FlgH"/>
    <property type="match status" value="1"/>
</dbReference>
<dbReference type="PRINTS" id="PR01008">
    <property type="entry name" value="FLGLRINGFLGH"/>
</dbReference>
<gene>
    <name evidence="9" type="primary">flgH</name>
    <name evidence="11" type="ORF">HF682_11610</name>
</gene>
<comment type="subunit">
    <text evidence="4 9">The basal body constitutes a major portion of the flagellar organelle and consists of four rings (L,P,S, and M) mounted on a central rod.</text>
</comment>
<dbReference type="PANTHER" id="PTHR34933:SF3">
    <property type="entry name" value="FLAGELLAR L-RING PROTEIN"/>
    <property type="match status" value="1"/>
</dbReference>
<keyword evidence="6 9" id="KW-0472">Membrane</keyword>
<dbReference type="GO" id="GO:0009427">
    <property type="term" value="C:bacterial-type flagellum basal body, distal rod, L ring"/>
    <property type="evidence" value="ECO:0007669"/>
    <property type="project" value="InterPro"/>
</dbReference>
<evidence type="ECO:0000313" key="11">
    <source>
        <dbReference type="EMBL" id="NLR75808.1"/>
    </source>
</evidence>
<evidence type="ECO:0000256" key="6">
    <source>
        <dbReference type="ARBA" id="ARBA00023136"/>
    </source>
</evidence>
<evidence type="ECO:0000256" key="3">
    <source>
        <dbReference type="ARBA" id="ARBA00006929"/>
    </source>
</evidence>
<evidence type="ECO:0000256" key="7">
    <source>
        <dbReference type="ARBA" id="ARBA00023143"/>
    </source>
</evidence>
<accession>A0A847SF15</accession>
<dbReference type="GO" id="GO:0009279">
    <property type="term" value="C:cell outer membrane"/>
    <property type="evidence" value="ECO:0007669"/>
    <property type="project" value="UniProtKB-SubCell"/>
</dbReference>
<dbReference type="GO" id="GO:0071973">
    <property type="term" value="P:bacterial-type flagellum-dependent cell motility"/>
    <property type="evidence" value="ECO:0007669"/>
    <property type="project" value="InterPro"/>
</dbReference>
<dbReference type="EMBL" id="JABAIM010000002">
    <property type="protein sequence ID" value="NLR75808.1"/>
    <property type="molecule type" value="Genomic_DNA"/>
</dbReference>
<evidence type="ECO:0000313" key="12">
    <source>
        <dbReference type="Proteomes" id="UP000587991"/>
    </source>
</evidence>
<dbReference type="PROSITE" id="PS51257">
    <property type="entry name" value="PROKAR_LIPOPROTEIN"/>
    <property type="match status" value="1"/>
</dbReference>
<evidence type="ECO:0000256" key="10">
    <source>
        <dbReference type="SAM" id="SignalP"/>
    </source>
</evidence>
<keyword evidence="11" id="KW-0966">Cell projection</keyword>
<organism evidence="11 12">
    <name type="scientific">Leeia aquatica</name>
    <dbReference type="NCBI Taxonomy" id="2725557"/>
    <lineage>
        <taxon>Bacteria</taxon>
        <taxon>Pseudomonadati</taxon>
        <taxon>Pseudomonadota</taxon>
        <taxon>Betaproteobacteria</taxon>
        <taxon>Neisseriales</taxon>
        <taxon>Leeiaceae</taxon>
        <taxon>Leeia</taxon>
    </lineage>
</organism>
<protein>
    <recommendedName>
        <fullName evidence="9">Flagellar L-ring protein</fullName>
    </recommendedName>
    <alternativeName>
        <fullName evidence="9">Basal body L-ring protein</fullName>
    </alternativeName>
</protein>
<dbReference type="Pfam" id="PF02107">
    <property type="entry name" value="FlgH"/>
    <property type="match status" value="1"/>
</dbReference>
<dbReference type="Proteomes" id="UP000587991">
    <property type="component" value="Unassembled WGS sequence"/>
</dbReference>
<reference evidence="11 12" key="1">
    <citation type="submission" date="2020-04" db="EMBL/GenBank/DDBJ databases">
        <title>Draft genome of Leeia sp. IMCC25680.</title>
        <authorList>
            <person name="Song J."/>
            <person name="Cho J.-C."/>
        </authorList>
    </citation>
    <scope>NUCLEOTIDE SEQUENCE [LARGE SCALE GENOMIC DNA]</scope>
    <source>
        <strain evidence="11 12">IMCC25680</strain>
    </source>
</reference>
<keyword evidence="8 9" id="KW-0998">Cell outer membrane</keyword>
<dbReference type="PANTHER" id="PTHR34933">
    <property type="entry name" value="FLAGELLAR L-RING PROTEIN"/>
    <property type="match status" value="1"/>
</dbReference>
<comment type="function">
    <text evidence="1 9">Assembles around the rod to form the L-ring and probably protects the motor/basal body from shearing forces during rotation.</text>
</comment>
<keyword evidence="11" id="KW-0282">Flagellum</keyword>
<comment type="subcellular location">
    <subcellularLocation>
        <location evidence="9">Cell outer membrane</location>
        <topology evidence="9">Lipid-anchor</topology>
    </subcellularLocation>
    <subcellularLocation>
        <location evidence="9">Bacterial flagellum basal body</location>
    </subcellularLocation>
    <subcellularLocation>
        <location evidence="2">Membrane</location>
    </subcellularLocation>
</comment>
<evidence type="ECO:0000256" key="2">
    <source>
        <dbReference type="ARBA" id="ARBA00004370"/>
    </source>
</evidence>
<evidence type="ECO:0000256" key="8">
    <source>
        <dbReference type="ARBA" id="ARBA00023237"/>
    </source>
</evidence>
<dbReference type="GO" id="GO:0003774">
    <property type="term" value="F:cytoskeletal motor activity"/>
    <property type="evidence" value="ECO:0007669"/>
    <property type="project" value="InterPro"/>
</dbReference>
<evidence type="ECO:0000256" key="5">
    <source>
        <dbReference type="ARBA" id="ARBA00022729"/>
    </source>
</evidence>
<evidence type="ECO:0000256" key="1">
    <source>
        <dbReference type="ARBA" id="ARBA00002591"/>
    </source>
</evidence>
<name>A0A847SF15_9NEIS</name>
<evidence type="ECO:0000256" key="9">
    <source>
        <dbReference type="HAMAP-Rule" id="MF_00415"/>
    </source>
</evidence>
<keyword evidence="9" id="KW-0449">Lipoprotein</keyword>
<keyword evidence="12" id="KW-1185">Reference proteome</keyword>
<keyword evidence="7 9" id="KW-0975">Bacterial flagellum</keyword>
<dbReference type="AlphaFoldDB" id="A0A847SF15"/>
<comment type="caution">
    <text evidence="11">The sequence shown here is derived from an EMBL/GenBank/DDBJ whole genome shotgun (WGS) entry which is preliminary data.</text>
</comment>
<keyword evidence="5 9" id="KW-0732">Signal</keyword>